<reference evidence="2 3" key="1">
    <citation type="journal article" date="2017" name="Elife">
        <title>Extensive horizontal gene transfer in cheese-associated bacteria.</title>
        <authorList>
            <person name="Bonham K.S."/>
            <person name="Wolfe B.E."/>
            <person name="Dutton R.J."/>
        </authorList>
    </citation>
    <scope>NUCLEOTIDE SEQUENCE [LARGE SCALE GENOMIC DNA]</scope>
    <source>
        <strain evidence="2 3">JB196</strain>
    </source>
</reference>
<comment type="caution">
    <text evidence="2">The sequence shown here is derived from an EMBL/GenBank/DDBJ whole genome shotgun (WGS) entry which is preliminary data.</text>
</comment>
<dbReference type="GeneID" id="303190423"/>
<dbReference type="PANTHER" id="PTHR45288:SF1">
    <property type="entry name" value="THIOREDOXIN FAMILY PROTEIN"/>
    <property type="match status" value="1"/>
</dbReference>
<dbReference type="Gene3D" id="3.40.30.10">
    <property type="entry name" value="Glutaredoxin"/>
    <property type="match status" value="1"/>
</dbReference>
<dbReference type="SUPFAM" id="SSF52833">
    <property type="entry name" value="Thioredoxin-like"/>
    <property type="match status" value="1"/>
</dbReference>
<dbReference type="OrthoDB" id="9793736at2"/>
<dbReference type="PROSITE" id="PS51354">
    <property type="entry name" value="GLUTAREDOXIN_2"/>
    <property type="match status" value="1"/>
</dbReference>
<keyword evidence="3" id="KW-1185">Reference proteome</keyword>
<protein>
    <submittedName>
        <fullName evidence="2">Glutaredoxin</fullName>
    </submittedName>
</protein>
<evidence type="ECO:0000313" key="3">
    <source>
        <dbReference type="Proteomes" id="UP000252479"/>
    </source>
</evidence>
<dbReference type="AlphaFoldDB" id="A0A368LJS5"/>
<organism evidence="2 3">
    <name type="scientific">Vibrio casei</name>
    <dbReference type="NCBI Taxonomy" id="673372"/>
    <lineage>
        <taxon>Bacteria</taxon>
        <taxon>Pseudomonadati</taxon>
        <taxon>Pseudomonadota</taxon>
        <taxon>Gammaproteobacteria</taxon>
        <taxon>Vibrionales</taxon>
        <taxon>Vibrionaceae</taxon>
        <taxon>Vibrio</taxon>
    </lineage>
</organism>
<gene>
    <name evidence="2" type="ORF">CIK83_15985</name>
</gene>
<evidence type="ECO:0000313" key="2">
    <source>
        <dbReference type="EMBL" id="RCS70886.1"/>
    </source>
</evidence>
<dbReference type="InterPro" id="IPR036249">
    <property type="entry name" value="Thioredoxin-like_sf"/>
</dbReference>
<proteinExistence type="predicted"/>
<accession>A0A368LJS5</accession>
<dbReference type="Pfam" id="PF13417">
    <property type="entry name" value="GST_N_3"/>
    <property type="match status" value="1"/>
</dbReference>
<dbReference type="InterPro" id="IPR004045">
    <property type="entry name" value="Glutathione_S-Trfase_N"/>
</dbReference>
<dbReference type="RefSeq" id="WP_086962990.1">
    <property type="nucleotide sequence ID" value="NZ_AP018681.1"/>
</dbReference>
<dbReference type="EMBL" id="QPGL01000002">
    <property type="protein sequence ID" value="RCS70886.1"/>
    <property type="molecule type" value="Genomic_DNA"/>
</dbReference>
<dbReference type="Proteomes" id="UP000252479">
    <property type="component" value="Unassembled WGS sequence"/>
</dbReference>
<sequence>MAIIRWVLGRIILLLNFIFSPSGTKRSAEEQQKLDEKTQNLALYQFEACPFCVKVRRSIKRNSLNIQLKDAKNNPANRQQLLEGGGAVKVPCLRIENQGEVTWMYESNDIIQYLEQDIINA</sequence>
<evidence type="ECO:0000259" key="1">
    <source>
        <dbReference type="Pfam" id="PF13417"/>
    </source>
</evidence>
<name>A0A368LJS5_9VIBR</name>
<feature type="domain" description="GST N-terminal" evidence="1">
    <location>
        <begin position="43"/>
        <end position="116"/>
    </location>
</feature>
<dbReference type="PANTHER" id="PTHR45288">
    <property type="entry name" value="THIOREDOXIN FAMILY PROTEIN"/>
    <property type="match status" value="1"/>
</dbReference>